<dbReference type="NCBIfam" id="TIGR01930">
    <property type="entry name" value="AcCoA-C-Actrans"/>
    <property type="match status" value="1"/>
</dbReference>
<dbReference type="PANTHER" id="PTHR18919:SF153">
    <property type="entry name" value="TRIFUNCTIONAL ENZYME SUBUNIT BETA, MITOCHONDRIAL"/>
    <property type="match status" value="1"/>
</dbReference>
<dbReference type="Pfam" id="PF00108">
    <property type="entry name" value="Thiolase_N"/>
    <property type="match status" value="1"/>
</dbReference>
<evidence type="ECO:0000256" key="10">
    <source>
        <dbReference type="ARBA" id="ARBA00024073"/>
    </source>
</evidence>
<dbReference type="CDD" id="cd00751">
    <property type="entry name" value="thiolase"/>
    <property type="match status" value="1"/>
</dbReference>
<keyword evidence="9 11" id="KW-0012">Acyltransferase</keyword>
<evidence type="ECO:0000313" key="15">
    <source>
        <dbReference type="RefSeq" id="XP_003747155.1"/>
    </source>
</evidence>
<comment type="subcellular location">
    <subcellularLocation>
        <location evidence="1">Mitochondrion</location>
    </subcellularLocation>
</comment>
<evidence type="ECO:0000256" key="4">
    <source>
        <dbReference type="ARBA" id="ARBA00022490"/>
    </source>
</evidence>
<dbReference type="PROSITE" id="PS00098">
    <property type="entry name" value="THIOLASE_1"/>
    <property type="match status" value="1"/>
</dbReference>
<dbReference type="Pfam" id="PF02803">
    <property type="entry name" value="Thiolase_C"/>
    <property type="match status" value="1"/>
</dbReference>
<evidence type="ECO:0000256" key="8">
    <source>
        <dbReference type="ARBA" id="ARBA00023128"/>
    </source>
</evidence>
<evidence type="ECO:0000259" key="12">
    <source>
        <dbReference type="Pfam" id="PF00108"/>
    </source>
</evidence>
<comment type="similarity">
    <text evidence="3 11">Belongs to the thiolase-like superfamily. Thiolase family.</text>
</comment>
<dbReference type="PROSITE" id="PS00737">
    <property type="entry name" value="THIOLASE_2"/>
    <property type="match status" value="1"/>
</dbReference>
<comment type="pathway">
    <text evidence="2">Lipid metabolism; fatty acid beta-oxidation.</text>
</comment>
<dbReference type="AlphaFoldDB" id="A0AAJ6W072"/>
<feature type="domain" description="Thiolase C-terminal" evidence="13">
    <location>
        <begin position="318"/>
        <end position="458"/>
    </location>
</feature>
<evidence type="ECO:0000256" key="5">
    <source>
        <dbReference type="ARBA" id="ARBA00022679"/>
    </source>
</evidence>
<dbReference type="InterPro" id="IPR020610">
    <property type="entry name" value="Thiolase_AS"/>
</dbReference>
<keyword evidence="8" id="KW-0496">Mitochondrion</keyword>
<accession>A0AAJ6W072</accession>
<feature type="domain" description="Thiolase N-terminal" evidence="12">
    <location>
        <begin position="40"/>
        <end position="310"/>
    </location>
</feature>
<evidence type="ECO:0000256" key="6">
    <source>
        <dbReference type="ARBA" id="ARBA00022832"/>
    </source>
</evidence>
<name>A0AAJ6W072_9ACAR</name>
<keyword evidence="14" id="KW-1185">Reference proteome</keyword>
<keyword evidence="4" id="KW-0963">Cytoplasm</keyword>
<dbReference type="GO" id="GO:0006635">
    <property type="term" value="P:fatty acid beta-oxidation"/>
    <property type="evidence" value="ECO:0007669"/>
    <property type="project" value="TreeGrafter"/>
</dbReference>
<dbReference type="InterPro" id="IPR002155">
    <property type="entry name" value="Thiolase"/>
</dbReference>
<evidence type="ECO:0000256" key="3">
    <source>
        <dbReference type="ARBA" id="ARBA00010982"/>
    </source>
</evidence>
<dbReference type="InterPro" id="IPR020613">
    <property type="entry name" value="Thiolase_CS"/>
</dbReference>
<dbReference type="Gene3D" id="3.40.47.10">
    <property type="match status" value="1"/>
</dbReference>
<dbReference type="GO" id="GO:0005739">
    <property type="term" value="C:mitochondrion"/>
    <property type="evidence" value="ECO:0007669"/>
    <property type="project" value="UniProtKB-SubCell"/>
</dbReference>
<evidence type="ECO:0000313" key="14">
    <source>
        <dbReference type="Proteomes" id="UP000694867"/>
    </source>
</evidence>
<evidence type="ECO:0000256" key="1">
    <source>
        <dbReference type="ARBA" id="ARBA00004173"/>
    </source>
</evidence>
<organism evidence="14 15">
    <name type="scientific">Galendromus occidentalis</name>
    <name type="common">western predatory mite</name>
    <dbReference type="NCBI Taxonomy" id="34638"/>
    <lineage>
        <taxon>Eukaryota</taxon>
        <taxon>Metazoa</taxon>
        <taxon>Ecdysozoa</taxon>
        <taxon>Arthropoda</taxon>
        <taxon>Chelicerata</taxon>
        <taxon>Arachnida</taxon>
        <taxon>Acari</taxon>
        <taxon>Parasitiformes</taxon>
        <taxon>Mesostigmata</taxon>
        <taxon>Gamasina</taxon>
        <taxon>Phytoseioidea</taxon>
        <taxon>Phytoseiidae</taxon>
        <taxon>Typhlodrominae</taxon>
        <taxon>Galendromus</taxon>
    </lineage>
</organism>
<evidence type="ECO:0000259" key="13">
    <source>
        <dbReference type="Pfam" id="PF02803"/>
    </source>
</evidence>
<sequence length="461" mass="49668">MSHLVTRNIKPLSTKLLCARGQQERSYKTLNGPARPSQNIVLVDACRTPFMVSGTKYNNMMAHDLQRMAFQGILRRTGIPKEEIQYIIAGSVIAEPKTCNVAREAALCGGFSDRTPCHTVTMACISANQAITTAMGQIALGTIDTAIAGGVEFLSDVPIRFSRKLRKLMLSANKAKTPMQKLGLLSQFRPSLLAPELPAVAEFTTGETMGHSGDRLAASFGITRAEQDAYALRSHTMADKATREGLLTDIEPVTLPKETEPLSKDNGIRVSTPEQMAKLKPAFIKPHGTVTAANASFLTDGASACVIMTEAKAKAMGLKPKAYLRDFIYVAQDAKDQLLLGPAYAIPVLLERNKLGIKDVSVYEIHEAFAGQVLANLRAMESEYFSKEFMGRKAPFGSVPMEKLNNWGGSLSIGHPFGATGVRLAVTAANRLEKEGGQFGVIAACAAGGHGHAMIVEKYPN</sequence>
<dbReference type="InterPro" id="IPR020617">
    <property type="entry name" value="Thiolase_C"/>
</dbReference>
<evidence type="ECO:0000256" key="9">
    <source>
        <dbReference type="ARBA" id="ARBA00023315"/>
    </source>
</evidence>
<dbReference type="RefSeq" id="XP_003747155.1">
    <property type="nucleotide sequence ID" value="XM_003747107.2"/>
</dbReference>
<keyword evidence="6" id="KW-0276">Fatty acid metabolism</keyword>
<dbReference type="GeneID" id="100900322"/>
<dbReference type="PROSITE" id="PS00099">
    <property type="entry name" value="THIOLASE_3"/>
    <property type="match status" value="1"/>
</dbReference>
<dbReference type="PANTHER" id="PTHR18919">
    <property type="entry name" value="ACETYL-COA C-ACYLTRANSFERASE"/>
    <property type="match status" value="1"/>
</dbReference>
<dbReference type="Proteomes" id="UP000694867">
    <property type="component" value="Unplaced"/>
</dbReference>
<dbReference type="EC" id="2.3.1.16" evidence="10"/>
<keyword evidence="5 11" id="KW-0808">Transferase</keyword>
<proteinExistence type="inferred from homology"/>
<dbReference type="InterPro" id="IPR020615">
    <property type="entry name" value="Thiolase_acyl_enz_int_AS"/>
</dbReference>
<dbReference type="KEGG" id="goe:100900322"/>
<gene>
    <name evidence="15" type="primary">LOC100900322</name>
</gene>
<dbReference type="SUPFAM" id="SSF53901">
    <property type="entry name" value="Thiolase-like"/>
    <property type="match status" value="2"/>
</dbReference>
<keyword evidence="7" id="KW-0443">Lipid metabolism</keyword>
<dbReference type="GO" id="GO:0003988">
    <property type="term" value="F:acetyl-CoA C-acyltransferase activity"/>
    <property type="evidence" value="ECO:0007669"/>
    <property type="project" value="UniProtKB-EC"/>
</dbReference>
<dbReference type="FunFam" id="3.40.47.10:FF:000011">
    <property type="entry name" value="3-ketoacyl-CoA thiolase"/>
    <property type="match status" value="1"/>
</dbReference>
<dbReference type="InterPro" id="IPR016039">
    <property type="entry name" value="Thiolase-like"/>
</dbReference>
<dbReference type="CTD" id="37784"/>
<evidence type="ECO:0000256" key="11">
    <source>
        <dbReference type="RuleBase" id="RU003557"/>
    </source>
</evidence>
<evidence type="ECO:0000256" key="2">
    <source>
        <dbReference type="ARBA" id="ARBA00005005"/>
    </source>
</evidence>
<evidence type="ECO:0000256" key="7">
    <source>
        <dbReference type="ARBA" id="ARBA00023098"/>
    </source>
</evidence>
<dbReference type="InterPro" id="IPR020616">
    <property type="entry name" value="Thiolase_N"/>
</dbReference>
<reference evidence="15" key="1">
    <citation type="submission" date="2025-08" db="UniProtKB">
        <authorList>
            <consortium name="RefSeq"/>
        </authorList>
    </citation>
    <scope>IDENTIFICATION</scope>
</reference>
<protein>
    <recommendedName>
        <fullName evidence="10">acetyl-CoA C-acyltransferase</fullName>
        <ecNumber evidence="10">2.3.1.16</ecNumber>
    </recommendedName>
</protein>